<keyword evidence="6" id="KW-0805">Transcription regulation</keyword>
<feature type="region of interest" description="Disordered" evidence="9">
    <location>
        <begin position="1"/>
        <end position="41"/>
    </location>
</feature>
<dbReference type="GO" id="GO:0008270">
    <property type="term" value="F:zinc ion binding"/>
    <property type="evidence" value="ECO:0007669"/>
    <property type="project" value="UniProtKB-KW"/>
</dbReference>
<feature type="compositionally biased region" description="Basic and acidic residues" evidence="9">
    <location>
        <begin position="28"/>
        <end position="40"/>
    </location>
</feature>
<keyword evidence="2" id="KW-0479">Metal-binding</keyword>
<proteinExistence type="predicted"/>
<dbReference type="PANTHER" id="PTHR45993">
    <property type="entry name" value="B-CELL LYMPHOMA/LEUKEMIA 11"/>
    <property type="match status" value="1"/>
</dbReference>
<keyword evidence="7" id="KW-0804">Transcription</keyword>
<keyword evidence="5" id="KW-0862">Zinc</keyword>
<dbReference type="PANTHER" id="PTHR45993:SF2">
    <property type="entry name" value="ZINC FINGER PROTEIN 296"/>
    <property type="match status" value="1"/>
</dbReference>
<dbReference type="PROSITE" id="PS00028">
    <property type="entry name" value="ZINC_FINGER_C2H2_1"/>
    <property type="match status" value="1"/>
</dbReference>
<evidence type="ECO:0000256" key="3">
    <source>
        <dbReference type="ARBA" id="ARBA00022737"/>
    </source>
</evidence>
<dbReference type="GO" id="GO:0005634">
    <property type="term" value="C:nucleus"/>
    <property type="evidence" value="ECO:0007669"/>
    <property type="project" value="UniProtKB-SubCell"/>
</dbReference>
<gene>
    <name evidence="11" type="ORF">MDA_GLEAN10009371</name>
</gene>
<evidence type="ECO:0000313" key="12">
    <source>
        <dbReference type="Proteomes" id="UP000010556"/>
    </source>
</evidence>
<evidence type="ECO:0000256" key="9">
    <source>
        <dbReference type="SAM" id="MobiDB-lite"/>
    </source>
</evidence>
<keyword evidence="12" id="KW-1185">Reference proteome</keyword>
<name>L5LMF9_MYODS</name>
<reference evidence="12" key="1">
    <citation type="journal article" date="2013" name="Science">
        <title>Comparative analysis of bat genomes provides insight into the evolution of flight and immunity.</title>
        <authorList>
            <person name="Zhang G."/>
            <person name="Cowled C."/>
            <person name="Shi Z."/>
            <person name="Huang Z."/>
            <person name="Bishop-Lilly K.A."/>
            <person name="Fang X."/>
            <person name="Wynne J.W."/>
            <person name="Xiong Z."/>
            <person name="Baker M.L."/>
            <person name="Zhao W."/>
            <person name="Tachedjian M."/>
            <person name="Zhu Y."/>
            <person name="Zhou P."/>
            <person name="Jiang X."/>
            <person name="Ng J."/>
            <person name="Yang L."/>
            <person name="Wu L."/>
            <person name="Xiao J."/>
            <person name="Feng Y."/>
            <person name="Chen Y."/>
            <person name="Sun X."/>
            <person name="Zhang Y."/>
            <person name="Marsh G.A."/>
            <person name="Crameri G."/>
            <person name="Broder C.C."/>
            <person name="Frey K.G."/>
            <person name="Wang L.F."/>
            <person name="Wang J."/>
        </authorList>
    </citation>
    <scope>NUCLEOTIDE SEQUENCE [LARGE SCALE GENOMIC DNA]</scope>
</reference>
<dbReference type="GO" id="GO:0000978">
    <property type="term" value="F:RNA polymerase II cis-regulatory region sequence-specific DNA binding"/>
    <property type="evidence" value="ECO:0007669"/>
    <property type="project" value="TreeGrafter"/>
</dbReference>
<evidence type="ECO:0000256" key="7">
    <source>
        <dbReference type="ARBA" id="ARBA00023163"/>
    </source>
</evidence>
<dbReference type="Gene3D" id="3.30.160.60">
    <property type="entry name" value="Classic Zinc Finger"/>
    <property type="match status" value="1"/>
</dbReference>
<organism evidence="11 12">
    <name type="scientific">Myotis davidii</name>
    <name type="common">David's myotis</name>
    <dbReference type="NCBI Taxonomy" id="225400"/>
    <lineage>
        <taxon>Eukaryota</taxon>
        <taxon>Metazoa</taxon>
        <taxon>Chordata</taxon>
        <taxon>Craniata</taxon>
        <taxon>Vertebrata</taxon>
        <taxon>Euteleostomi</taxon>
        <taxon>Mammalia</taxon>
        <taxon>Eutheria</taxon>
        <taxon>Laurasiatheria</taxon>
        <taxon>Chiroptera</taxon>
        <taxon>Yangochiroptera</taxon>
        <taxon>Vespertilionidae</taxon>
        <taxon>Myotis</taxon>
    </lineage>
</organism>
<dbReference type="InterPro" id="IPR013087">
    <property type="entry name" value="Znf_C2H2_type"/>
</dbReference>
<dbReference type="Proteomes" id="UP000010556">
    <property type="component" value="Unassembled WGS sequence"/>
</dbReference>
<dbReference type="GO" id="GO:2000171">
    <property type="term" value="P:negative regulation of dendrite development"/>
    <property type="evidence" value="ECO:0007669"/>
    <property type="project" value="TreeGrafter"/>
</dbReference>
<dbReference type="EMBL" id="KB110360">
    <property type="protein sequence ID" value="ELK27225.1"/>
    <property type="molecule type" value="Genomic_DNA"/>
</dbReference>
<evidence type="ECO:0000256" key="8">
    <source>
        <dbReference type="ARBA" id="ARBA00023242"/>
    </source>
</evidence>
<evidence type="ECO:0000256" key="5">
    <source>
        <dbReference type="ARBA" id="ARBA00022833"/>
    </source>
</evidence>
<evidence type="ECO:0000256" key="2">
    <source>
        <dbReference type="ARBA" id="ARBA00022723"/>
    </source>
</evidence>
<sequence length="153" mass="16965">MEMGDLVINVKPEPPPWPLQATGLQRGSPKEVPEPDRLEGAPHSCPTPVPAAAHTLLALGLQNQSAPWTSLVPHPHDRQPWTDKHRYSSKLNRHRLIHGLGPGGARFECPHCRVPFRLRATLGRHLWQKHPKMPFPPAVPGTTAHVSVDHVLL</sequence>
<keyword evidence="8" id="KW-0539">Nucleus</keyword>
<evidence type="ECO:0000313" key="11">
    <source>
        <dbReference type="EMBL" id="ELK27225.1"/>
    </source>
</evidence>
<comment type="subcellular location">
    <subcellularLocation>
        <location evidence="1">Nucleus</location>
    </subcellularLocation>
</comment>
<feature type="domain" description="C2H2-type" evidence="10">
    <location>
        <begin position="109"/>
        <end position="130"/>
    </location>
</feature>
<evidence type="ECO:0000256" key="6">
    <source>
        <dbReference type="ARBA" id="ARBA00023015"/>
    </source>
</evidence>
<dbReference type="InterPro" id="IPR051497">
    <property type="entry name" value="Dev/Hematopoietic_TF"/>
</dbReference>
<evidence type="ECO:0000259" key="10">
    <source>
        <dbReference type="PROSITE" id="PS00028"/>
    </source>
</evidence>
<protein>
    <submittedName>
        <fullName evidence="11">Zinc finger protein 296</fullName>
    </submittedName>
</protein>
<keyword evidence="4" id="KW-0863">Zinc-finger</keyword>
<accession>L5LMF9</accession>
<keyword evidence="3" id="KW-0677">Repeat</keyword>
<dbReference type="SUPFAM" id="SSF118359">
    <property type="entry name" value="Expressed protein At2g23090/F21P24.15"/>
    <property type="match status" value="1"/>
</dbReference>
<dbReference type="GO" id="GO:0003700">
    <property type="term" value="F:DNA-binding transcription factor activity"/>
    <property type="evidence" value="ECO:0007669"/>
    <property type="project" value="TreeGrafter"/>
</dbReference>
<dbReference type="GO" id="GO:0006357">
    <property type="term" value="P:regulation of transcription by RNA polymerase II"/>
    <property type="evidence" value="ECO:0007669"/>
    <property type="project" value="TreeGrafter"/>
</dbReference>
<dbReference type="AlphaFoldDB" id="L5LMF9"/>
<evidence type="ECO:0000256" key="4">
    <source>
        <dbReference type="ARBA" id="ARBA00022771"/>
    </source>
</evidence>
<evidence type="ECO:0000256" key="1">
    <source>
        <dbReference type="ARBA" id="ARBA00004123"/>
    </source>
</evidence>